<feature type="transmembrane region" description="Helical" evidence="6">
    <location>
        <begin position="174"/>
        <end position="193"/>
    </location>
</feature>
<dbReference type="PANTHER" id="PTHR33406:SF13">
    <property type="entry name" value="MEMBRANE PROTEIN YDFJ"/>
    <property type="match status" value="1"/>
</dbReference>
<feature type="transmembrane region" description="Helical" evidence="6">
    <location>
        <begin position="273"/>
        <end position="296"/>
    </location>
</feature>
<feature type="transmembrane region" description="Helical" evidence="6">
    <location>
        <begin position="619"/>
        <end position="639"/>
    </location>
</feature>
<evidence type="ECO:0000256" key="6">
    <source>
        <dbReference type="SAM" id="Phobius"/>
    </source>
</evidence>
<keyword evidence="9" id="KW-1185">Reference proteome</keyword>
<keyword evidence="2" id="KW-1003">Cell membrane</keyword>
<dbReference type="InterPro" id="IPR000731">
    <property type="entry name" value="SSD"/>
</dbReference>
<dbReference type="GO" id="GO:0005886">
    <property type="term" value="C:plasma membrane"/>
    <property type="evidence" value="ECO:0007669"/>
    <property type="project" value="UniProtKB-SubCell"/>
</dbReference>
<dbReference type="Proteomes" id="UP000540989">
    <property type="component" value="Unassembled WGS sequence"/>
</dbReference>
<evidence type="ECO:0000256" key="2">
    <source>
        <dbReference type="ARBA" id="ARBA00022475"/>
    </source>
</evidence>
<accession>A0A7W7ZJ78</accession>
<organism evidence="8 9">
    <name type="scientific">Granulicella aggregans</name>
    <dbReference type="NCBI Taxonomy" id="474949"/>
    <lineage>
        <taxon>Bacteria</taxon>
        <taxon>Pseudomonadati</taxon>
        <taxon>Acidobacteriota</taxon>
        <taxon>Terriglobia</taxon>
        <taxon>Terriglobales</taxon>
        <taxon>Acidobacteriaceae</taxon>
        <taxon>Granulicella</taxon>
    </lineage>
</organism>
<feature type="transmembrane region" description="Helical" evidence="6">
    <location>
        <begin position="651"/>
        <end position="676"/>
    </location>
</feature>
<keyword evidence="4 6" id="KW-1133">Transmembrane helix</keyword>
<dbReference type="InterPro" id="IPR004869">
    <property type="entry name" value="MMPL_dom"/>
</dbReference>
<gene>
    <name evidence="8" type="ORF">HDF16_005614</name>
</gene>
<keyword evidence="3 6" id="KW-0812">Transmembrane</keyword>
<name>A0A7W7ZJ78_9BACT</name>
<dbReference type="AlphaFoldDB" id="A0A7W7ZJ78"/>
<feature type="domain" description="SSD" evidence="7">
    <location>
        <begin position="213"/>
        <end position="327"/>
    </location>
</feature>
<dbReference type="EMBL" id="JACHIP010000021">
    <property type="protein sequence ID" value="MBB5060878.1"/>
    <property type="molecule type" value="Genomic_DNA"/>
</dbReference>
<feature type="transmembrane region" description="Helical" evidence="6">
    <location>
        <begin position="578"/>
        <end position="599"/>
    </location>
</feature>
<feature type="transmembrane region" description="Helical" evidence="6">
    <location>
        <begin position="228"/>
        <end position="252"/>
    </location>
</feature>
<sequence>MTSFVMRHKILTVCFWLLLSFCGAKYAGVMMHRMDYTYTTPGQPGFIANQHILDSFGIDATFEPFLAVLHLPQGSGMDTPAGQAMAAKTFDSASNASIVAIADYANTHDSLFILDHGQTTWALIDLPNPDKGPSAGFEERIPPAMQKAVMPGSKLTLTGFAQMLSNAGPNRHNLVIGLEIGIVAAAVVLLLVYGSAIAIVPVMMALPAILVTFLSALGLTYLTPVSYFVPYMIILLSPGLAVDYSLIVVTRWREERERGLDNDAAIRSAIRSAGGTVILSGVTVAVGLFSLVLLPVPFLRSVGVGGMLVPLIATGSALTLLPITLAAWGPWLERRRLWKTSTTFSRGWERWARLILRYRWLAAVVALAVLGSLTIPALSINTAEPLIGSLPQTGPAAETFRELLHIGIPSAVDFPVQVITHGGDEGRKQATAIALATPGVFAVVSPNTPSFRHGDDSLLTVITKAEGGTHEGKAIVVDLRKRIQGVSGGAEVGGSTAGDVAFTDAVYGHFPLMLTIVCLLSVAILTKALRSLVLALKAVLLNVVSLGAAFGFMVLFWQRGYGSNLIFGVPATAAIRDWIPVVVFACLYGLSMDYEVFVLSRIREEYDRLQATDEAIVQALARTGRLVTSAAVILMISFLSLSGDPNQIPKIISTTLAAGVVVDAIIIRTLLVPALVSLMGKWNWWSPSWMRVE</sequence>
<comment type="caution">
    <text evidence="8">The sequence shown here is derived from an EMBL/GenBank/DDBJ whole genome shotgun (WGS) entry which is preliminary data.</text>
</comment>
<evidence type="ECO:0000256" key="5">
    <source>
        <dbReference type="ARBA" id="ARBA00023136"/>
    </source>
</evidence>
<feature type="transmembrane region" description="Helical" evidence="6">
    <location>
        <begin position="506"/>
        <end position="526"/>
    </location>
</feature>
<dbReference type="PROSITE" id="PS50156">
    <property type="entry name" value="SSD"/>
    <property type="match status" value="1"/>
</dbReference>
<evidence type="ECO:0000256" key="3">
    <source>
        <dbReference type="ARBA" id="ARBA00022692"/>
    </source>
</evidence>
<dbReference type="SUPFAM" id="SSF82866">
    <property type="entry name" value="Multidrug efflux transporter AcrB transmembrane domain"/>
    <property type="match status" value="2"/>
</dbReference>
<evidence type="ECO:0000313" key="9">
    <source>
        <dbReference type="Proteomes" id="UP000540989"/>
    </source>
</evidence>
<feature type="transmembrane region" description="Helical" evidence="6">
    <location>
        <begin position="538"/>
        <end position="558"/>
    </location>
</feature>
<evidence type="ECO:0000313" key="8">
    <source>
        <dbReference type="EMBL" id="MBB5060878.1"/>
    </source>
</evidence>
<feature type="transmembrane region" description="Helical" evidence="6">
    <location>
        <begin position="200"/>
        <end position="222"/>
    </location>
</feature>
<evidence type="ECO:0000256" key="4">
    <source>
        <dbReference type="ARBA" id="ARBA00022989"/>
    </source>
</evidence>
<feature type="transmembrane region" description="Helical" evidence="6">
    <location>
        <begin position="360"/>
        <end position="380"/>
    </location>
</feature>
<dbReference type="Gene3D" id="1.20.1640.10">
    <property type="entry name" value="Multidrug efflux transporter AcrB transmembrane domain"/>
    <property type="match status" value="2"/>
</dbReference>
<proteinExistence type="predicted"/>
<protein>
    <submittedName>
        <fullName evidence="8">RND superfamily putative drug exporter</fullName>
    </submittedName>
</protein>
<comment type="subcellular location">
    <subcellularLocation>
        <location evidence="1">Cell membrane</location>
        <topology evidence="1">Multi-pass membrane protein</topology>
    </subcellularLocation>
</comment>
<dbReference type="RefSeq" id="WP_184223447.1">
    <property type="nucleotide sequence ID" value="NZ_JACHIP010000021.1"/>
</dbReference>
<evidence type="ECO:0000256" key="1">
    <source>
        <dbReference type="ARBA" id="ARBA00004651"/>
    </source>
</evidence>
<keyword evidence="5 6" id="KW-0472">Membrane</keyword>
<dbReference type="Pfam" id="PF03176">
    <property type="entry name" value="MMPL"/>
    <property type="match status" value="2"/>
</dbReference>
<evidence type="ECO:0000259" key="7">
    <source>
        <dbReference type="PROSITE" id="PS50156"/>
    </source>
</evidence>
<dbReference type="PANTHER" id="PTHR33406">
    <property type="entry name" value="MEMBRANE PROTEIN MJ1562-RELATED"/>
    <property type="match status" value="1"/>
</dbReference>
<feature type="transmembrane region" description="Helical" evidence="6">
    <location>
        <begin position="308"/>
        <end position="329"/>
    </location>
</feature>
<dbReference type="InterPro" id="IPR050545">
    <property type="entry name" value="Mycobact_MmpL"/>
</dbReference>
<reference evidence="8 9" key="1">
    <citation type="submission" date="2020-08" db="EMBL/GenBank/DDBJ databases">
        <title>Genomic Encyclopedia of Type Strains, Phase IV (KMG-V): Genome sequencing to study the core and pangenomes of soil and plant-associated prokaryotes.</title>
        <authorList>
            <person name="Whitman W."/>
        </authorList>
    </citation>
    <scope>NUCLEOTIDE SEQUENCE [LARGE SCALE GENOMIC DNA]</scope>
    <source>
        <strain evidence="8 9">M8UP14</strain>
    </source>
</reference>